<name>A0ABX6T6C5_9SPHN</name>
<reference evidence="1 2" key="1">
    <citation type="submission" date="2020-08" db="EMBL/GenBank/DDBJ databases">
        <title>Genome sequence of Sphingomonas sediminicola KACC 15039T.</title>
        <authorList>
            <person name="Hyun D.-W."/>
            <person name="Bae J.-W."/>
        </authorList>
    </citation>
    <scope>NUCLEOTIDE SEQUENCE [LARGE SCALE GENOMIC DNA]</scope>
    <source>
        <strain evidence="1 2">KACC 15039</strain>
    </source>
</reference>
<sequence length="211" mass="23140">MLEFLLAAAAISAVDAERAFAADAKRIGQWTAFRKYADETAVMFTPQAVWAHEFLAPLKDPPKAISWGPSDSWLSCDGRTAINRGPWTSASGKATGYFTTVWMRSGKSWKWSYDGGDTLASPMALPKKPRVQRASCGGRTKIPGAYREEVKSTARIAGKPPADGGQGRSADGTLIYEWKVSASGERHFEAKLWNGRDYRTILDQHISAPKE</sequence>
<evidence type="ECO:0000313" key="1">
    <source>
        <dbReference type="EMBL" id="QNP45409.1"/>
    </source>
</evidence>
<proteinExistence type="predicted"/>
<organism evidence="1 2">
    <name type="scientific">Sphingomonas sediminicola</name>
    <dbReference type="NCBI Taxonomy" id="386874"/>
    <lineage>
        <taxon>Bacteria</taxon>
        <taxon>Pseudomonadati</taxon>
        <taxon>Pseudomonadota</taxon>
        <taxon>Alphaproteobacteria</taxon>
        <taxon>Sphingomonadales</taxon>
        <taxon>Sphingomonadaceae</taxon>
        <taxon>Sphingomonas</taxon>
    </lineage>
</organism>
<protein>
    <submittedName>
        <fullName evidence="1">Uncharacterized protein</fullName>
    </submittedName>
</protein>
<dbReference type="EMBL" id="CP060782">
    <property type="protein sequence ID" value="QNP45409.1"/>
    <property type="molecule type" value="Genomic_DNA"/>
</dbReference>
<keyword evidence="2" id="KW-1185">Reference proteome</keyword>
<dbReference type="RefSeq" id="WP_187708365.1">
    <property type="nucleotide sequence ID" value="NZ_CP060782.1"/>
</dbReference>
<accession>A0ABX6T6C5</accession>
<dbReference type="Proteomes" id="UP000516105">
    <property type="component" value="Chromosome"/>
</dbReference>
<evidence type="ECO:0000313" key="2">
    <source>
        <dbReference type="Proteomes" id="UP000516105"/>
    </source>
</evidence>
<gene>
    <name evidence="1" type="ORF">H9L14_12560</name>
</gene>